<dbReference type="AlphaFoldDB" id="A0A1F4TNA4"/>
<feature type="chain" id="PRO_5009514609" evidence="1">
    <location>
        <begin position="22"/>
        <end position="159"/>
    </location>
</feature>
<evidence type="ECO:0000313" key="2">
    <source>
        <dbReference type="EMBL" id="OGC34087.1"/>
    </source>
</evidence>
<reference evidence="2 3" key="1">
    <citation type="journal article" date="2016" name="Nat. Commun.">
        <title>Thousands of microbial genomes shed light on interconnected biogeochemical processes in an aquifer system.</title>
        <authorList>
            <person name="Anantharaman K."/>
            <person name="Brown C.T."/>
            <person name="Hug L.A."/>
            <person name="Sharon I."/>
            <person name="Castelle C.J."/>
            <person name="Probst A.J."/>
            <person name="Thomas B.C."/>
            <person name="Singh A."/>
            <person name="Wilkins M.J."/>
            <person name="Karaoz U."/>
            <person name="Brodie E.L."/>
            <person name="Williams K.H."/>
            <person name="Hubbard S.S."/>
            <person name="Banfield J.F."/>
        </authorList>
    </citation>
    <scope>NUCLEOTIDE SEQUENCE [LARGE SCALE GENOMIC DNA]</scope>
</reference>
<keyword evidence="1" id="KW-0732">Signal</keyword>
<protein>
    <submittedName>
        <fullName evidence="2">Uncharacterized protein</fullName>
    </submittedName>
</protein>
<proteinExistence type="predicted"/>
<comment type="caution">
    <text evidence="2">The sequence shown here is derived from an EMBL/GenBank/DDBJ whole genome shotgun (WGS) entry which is preliminary data.</text>
</comment>
<evidence type="ECO:0000313" key="3">
    <source>
        <dbReference type="Proteomes" id="UP000177309"/>
    </source>
</evidence>
<name>A0A1F4TNA4_UNCSA</name>
<organism evidence="2 3">
    <name type="scientific">candidate division WOR-1 bacterium RIFOXYC2_FULL_41_25</name>
    <dbReference type="NCBI Taxonomy" id="1802586"/>
    <lineage>
        <taxon>Bacteria</taxon>
        <taxon>Bacillati</taxon>
        <taxon>Saganbacteria</taxon>
    </lineage>
</organism>
<accession>A0A1F4TNA4</accession>
<dbReference type="EMBL" id="MEUI01000022">
    <property type="protein sequence ID" value="OGC34087.1"/>
    <property type="molecule type" value="Genomic_DNA"/>
</dbReference>
<evidence type="ECO:0000256" key="1">
    <source>
        <dbReference type="SAM" id="SignalP"/>
    </source>
</evidence>
<feature type="signal peptide" evidence="1">
    <location>
        <begin position="1"/>
        <end position="21"/>
    </location>
</feature>
<gene>
    <name evidence="2" type="ORF">A2462_00920</name>
</gene>
<sequence length="159" mass="16778">MKKVLLVVLALAVIFSVSAQAMIIGVEGTSPYMRFNLSNDQAIDVGATYDSNNNAATTDLQIWARINNKIANFGGISTSWGATLSLRSDTGFTAAGATTTVGLAGLVSASYEIIKNVALYANINLVTLQMMSGATTGTSFDFLTANNNVYSGARIYLPY</sequence>
<dbReference type="Proteomes" id="UP000177309">
    <property type="component" value="Unassembled WGS sequence"/>
</dbReference>